<evidence type="ECO:0000256" key="1">
    <source>
        <dbReference type="SAM" id="SignalP"/>
    </source>
</evidence>
<name>A0ABR6KHM2_9BACT</name>
<proteinExistence type="predicted"/>
<evidence type="ECO:0000313" key="2">
    <source>
        <dbReference type="EMBL" id="MBB4620921.1"/>
    </source>
</evidence>
<evidence type="ECO:0008006" key="4">
    <source>
        <dbReference type="Google" id="ProtNLM"/>
    </source>
</evidence>
<keyword evidence="1" id="KW-0732">Signal</keyword>
<feature type="signal peptide" evidence="1">
    <location>
        <begin position="1"/>
        <end position="20"/>
    </location>
</feature>
<comment type="caution">
    <text evidence="2">The sequence shown here is derived from an EMBL/GenBank/DDBJ whole genome shotgun (WGS) entry which is preliminary data.</text>
</comment>
<organism evidence="2 3">
    <name type="scientific">Parabacteroides faecis</name>
    <dbReference type="NCBI Taxonomy" id="1217282"/>
    <lineage>
        <taxon>Bacteria</taxon>
        <taxon>Pseudomonadati</taxon>
        <taxon>Bacteroidota</taxon>
        <taxon>Bacteroidia</taxon>
        <taxon>Bacteroidales</taxon>
        <taxon>Tannerellaceae</taxon>
        <taxon>Parabacteroides</taxon>
    </lineage>
</organism>
<gene>
    <name evidence="2" type="ORF">GGQ57_000795</name>
</gene>
<protein>
    <recommendedName>
        <fullName evidence="4">DUF3868 domain-containing protein</fullName>
    </recommendedName>
</protein>
<sequence>MKLVFCLILLFFISTLSVFAQWENEKDARYTICFYRENRKEGKWVKQTILIDSVSYLKIGNRGRAIFDITTNVGDTLDLKIYYSSLGQKRDQDILLPVKHTNDTVYIKSCFYVENYNPLTSRKPDFWVDGIIMDKELGRKEFTDNEYFKDKDGKKITKIEIKIDR</sequence>
<dbReference type="RefSeq" id="WP_183669023.1">
    <property type="nucleotide sequence ID" value="NZ_BMPB01000004.1"/>
</dbReference>
<feature type="chain" id="PRO_5046780499" description="DUF3868 domain-containing protein" evidence="1">
    <location>
        <begin position="21"/>
        <end position="165"/>
    </location>
</feature>
<dbReference type="EMBL" id="JACHOC010000001">
    <property type="protein sequence ID" value="MBB4620921.1"/>
    <property type="molecule type" value="Genomic_DNA"/>
</dbReference>
<evidence type="ECO:0000313" key="3">
    <source>
        <dbReference type="Proteomes" id="UP000533637"/>
    </source>
</evidence>
<accession>A0ABR6KHM2</accession>
<dbReference type="Proteomes" id="UP000533637">
    <property type="component" value="Unassembled WGS sequence"/>
</dbReference>
<keyword evidence="3" id="KW-1185">Reference proteome</keyword>
<reference evidence="2 3" key="1">
    <citation type="submission" date="2020-08" db="EMBL/GenBank/DDBJ databases">
        <title>Genomic Encyclopedia of Type Strains, Phase IV (KMG-IV): sequencing the most valuable type-strain genomes for metagenomic binning, comparative biology and taxonomic classification.</title>
        <authorList>
            <person name="Goeker M."/>
        </authorList>
    </citation>
    <scope>NUCLEOTIDE SEQUENCE [LARGE SCALE GENOMIC DNA]</scope>
    <source>
        <strain evidence="2 3">DSM 102983</strain>
    </source>
</reference>